<keyword evidence="4" id="KW-0479">Metal-binding</keyword>
<reference evidence="9 10" key="1">
    <citation type="submission" date="2020-05" db="EMBL/GenBank/DDBJ databases">
        <title>Draft genome sequence of Desulfovibrio psychrotolerans JS1T.</title>
        <authorList>
            <person name="Ueno A."/>
            <person name="Tamazawa S."/>
            <person name="Tamamura S."/>
            <person name="Murakami T."/>
            <person name="Kiyama T."/>
            <person name="Inomata H."/>
            <person name="Amano Y."/>
            <person name="Miyakawa K."/>
            <person name="Tamaki H."/>
            <person name="Naganuma T."/>
            <person name="Kaneko K."/>
        </authorList>
    </citation>
    <scope>NUCLEOTIDE SEQUENCE [LARGE SCALE GENOMIC DNA]</scope>
    <source>
        <strain evidence="9 10">JS1</strain>
    </source>
</reference>
<evidence type="ECO:0000259" key="8">
    <source>
        <dbReference type="PROSITE" id="PS51918"/>
    </source>
</evidence>
<keyword evidence="10" id="KW-1185">Reference proteome</keyword>
<keyword evidence="5" id="KW-0408">Iron</keyword>
<evidence type="ECO:0000256" key="1">
    <source>
        <dbReference type="ARBA" id="ARBA00001966"/>
    </source>
</evidence>
<feature type="domain" description="Radical SAM core" evidence="8">
    <location>
        <begin position="22"/>
        <end position="311"/>
    </location>
</feature>
<dbReference type="GO" id="GO:0051539">
    <property type="term" value="F:4 iron, 4 sulfur cluster binding"/>
    <property type="evidence" value="ECO:0007669"/>
    <property type="project" value="UniProtKB-KW"/>
</dbReference>
<dbReference type="PANTHER" id="PTHR30352:SF4">
    <property type="entry name" value="PYRUVATE FORMATE-LYASE 2-ACTIVATING ENZYME"/>
    <property type="match status" value="1"/>
</dbReference>
<dbReference type="InterPro" id="IPR012839">
    <property type="entry name" value="Organic_radical_activase"/>
</dbReference>
<dbReference type="EMBL" id="BLVP01000008">
    <property type="protein sequence ID" value="GFM37352.1"/>
    <property type="molecule type" value="Genomic_DNA"/>
</dbReference>
<dbReference type="CDD" id="cd01335">
    <property type="entry name" value="Radical_SAM"/>
    <property type="match status" value="1"/>
</dbReference>
<dbReference type="InterPro" id="IPR007197">
    <property type="entry name" value="rSAM"/>
</dbReference>
<proteinExistence type="predicted"/>
<dbReference type="SFLD" id="SFLDG01066">
    <property type="entry name" value="organic_radical-activating_enz"/>
    <property type="match status" value="1"/>
</dbReference>
<dbReference type="InterPro" id="IPR058240">
    <property type="entry name" value="rSAM_sf"/>
</dbReference>
<feature type="domain" description="4Fe-4S ferredoxin-type" evidence="7">
    <location>
        <begin position="52"/>
        <end position="82"/>
    </location>
</feature>
<keyword evidence="6" id="KW-0411">Iron-sulfur</keyword>
<dbReference type="SFLD" id="SFLDG01118">
    <property type="entry name" value="activating_enzymes__group_2"/>
    <property type="match status" value="1"/>
</dbReference>
<dbReference type="Pfam" id="PF00037">
    <property type="entry name" value="Fer4"/>
    <property type="match status" value="1"/>
</dbReference>
<dbReference type="SUPFAM" id="SSF54862">
    <property type="entry name" value="4Fe-4S ferredoxins"/>
    <property type="match status" value="1"/>
</dbReference>
<gene>
    <name evidence="9" type="ORF">DSM19430T_20360</name>
</gene>
<dbReference type="Pfam" id="PF04055">
    <property type="entry name" value="Radical_SAM"/>
    <property type="match status" value="1"/>
</dbReference>
<accession>A0A7J0BW00</accession>
<dbReference type="Proteomes" id="UP000503820">
    <property type="component" value="Unassembled WGS sequence"/>
</dbReference>
<dbReference type="GO" id="GO:0046872">
    <property type="term" value="F:metal ion binding"/>
    <property type="evidence" value="ECO:0007669"/>
    <property type="project" value="UniProtKB-KW"/>
</dbReference>
<protein>
    <submittedName>
        <fullName evidence="9">Glycyl-radical enzyme activating protein</fullName>
    </submittedName>
</protein>
<dbReference type="Gene3D" id="3.20.20.70">
    <property type="entry name" value="Aldolase class I"/>
    <property type="match status" value="1"/>
</dbReference>
<dbReference type="SUPFAM" id="SSF102114">
    <property type="entry name" value="Radical SAM enzymes"/>
    <property type="match status" value="1"/>
</dbReference>
<evidence type="ECO:0000256" key="2">
    <source>
        <dbReference type="ARBA" id="ARBA00022485"/>
    </source>
</evidence>
<feature type="domain" description="4Fe-4S ferredoxin-type" evidence="7">
    <location>
        <begin position="84"/>
        <end position="111"/>
    </location>
</feature>
<name>A0A7J0BW00_9BACT</name>
<evidence type="ECO:0000256" key="4">
    <source>
        <dbReference type="ARBA" id="ARBA00022723"/>
    </source>
</evidence>
<dbReference type="PIRSF" id="PIRSF000371">
    <property type="entry name" value="PFL_act_enz"/>
    <property type="match status" value="1"/>
</dbReference>
<dbReference type="NCBIfam" id="TIGR02494">
    <property type="entry name" value="PFLE_PFLC"/>
    <property type="match status" value="1"/>
</dbReference>
<evidence type="ECO:0000313" key="9">
    <source>
        <dbReference type="EMBL" id="GFM37352.1"/>
    </source>
</evidence>
<dbReference type="PROSITE" id="PS00198">
    <property type="entry name" value="4FE4S_FER_1"/>
    <property type="match status" value="2"/>
</dbReference>
<comment type="cofactor">
    <cofactor evidence="1">
        <name>[4Fe-4S] cluster</name>
        <dbReference type="ChEBI" id="CHEBI:49883"/>
    </cofactor>
</comment>
<evidence type="ECO:0000256" key="3">
    <source>
        <dbReference type="ARBA" id="ARBA00022691"/>
    </source>
</evidence>
<evidence type="ECO:0000256" key="6">
    <source>
        <dbReference type="ARBA" id="ARBA00023014"/>
    </source>
</evidence>
<dbReference type="Gene3D" id="3.30.70.20">
    <property type="match status" value="1"/>
</dbReference>
<dbReference type="InterPro" id="IPR034457">
    <property type="entry name" value="Organic_radical-activating"/>
</dbReference>
<keyword evidence="2" id="KW-0004">4Fe-4S</keyword>
<sequence length="316" mass="33963">MTGPCPARTGGTIFAIKRYAIHDGPNLRTCVFLKGCPLRCVWCHNPEGMDHPAVMVTMPERCVGCGACIAACPGNALRMTASGPARDHAACSLCTTCEQVCPALAHEATGNEQSVEQVLEAIEKDRPFYDCSEGGVTFSGGEPLAQPGFLLELLRACGRRGIHRAVDTSAFAETSLLLHIAKETDLFLIDIKHMDDATHRRFTGVSNKRILTNITTLAEYGHPLRLRLPLIPGINDDDANLRATGAFIAALSERTPDATPGTRSVDVLPYHSAAKAKYAKLGKAYPGSDIPPSDPQRVRHAVDILRQFGLTVHTGG</sequence>
<keyword evidence="3" id="KW-0949">S-adenosyl-L-methionine</keyword>
<dbReference type="RefSeq" id="WP_174409958.1">
    <property type="nucleotide sequence ID" value="NZ_BLVP01000008.1"/>
</dbReference>
<evidence type="ECO:0000313" key="10">
    <source>
        <dbReference type="Proteomes" id="UP000503820"/>
    </source>
</evidence>
<organism evidence="9 10">
    <name type="scientific">Desulfovibrio psychrotolerans</name>
    <dbReference type="NCBI Taxonomy" id="415242"/>
    <lineage>
        <taxon>Bacteria</taxon>
        <taxon>Pseudomonadati</taxon>
        <taxon>Thermodesulfobacteriota</taxon>
        <taxon>Desulfovibrionia</taxon>
        <taxon>Desulfovibrionales</taxon>
        <taxon>Desulfovibrionaceae</taxon>
        <taxon>Desulfovibrio</taxon>
    </lineage>
</organism>
<dbReference type="InterPro" id="IPR040074">
    <property type="entry name" value="BssD/PflA/YjjW"/>
</dbReference>
<dbReference type="InterPro" id="IPR017900">
    <property type="entry name" value="4Fe4S_Fe_S_CS"/>
</dbReference>
<comment type="caution">
    <text evidence="9">The sequence shown here is derived from an EMBL/GenBank/DDBJ whole genome shotgun (WGS) entry which is preliminary data.</text>
</comment>
<dbReference type="AlphaFoldDB" id="A0A7J0BW00"/>
<evidence type="ECO:0000256" key="5">
    <source>
        <dbReference type="ARBA" id="ARBA00023004"/>
    </source>
</evidence>
<dbReference type="PROSITE" id="PS51379">
    <property type="entry name" value="4FE4S_FER_2"/>
    <property type="match status" value="2"/>
</dbReference>
<dbReference type="InterPro" id="IPR017896">
    <property type="entry name" value="4Fe4S_Fe-S-bd"/>
</dbReference>
<dbReference type="PANTHER" id="PTHR30352">
    <property type="entry name" value="PYRUVATE FORMATE-LYASE-ACTIVATING ENZYME"/>
    <property type="match status" value="1"/>
</dbReference>
<dbReference type="GO" id="GO:0016491">
    <property type="term" value="F:oxidoreductase activity"/>
    <property type="evidence" value="ECO:0007669"/>
    <property type="project" value="InterPro"/>
</dbReference>
<dbReference type="PROSITE" id="PS51918">
    <property type="entry name" value="RADICAL_SAM"/>
    <property type="match status" value="1"/>
</dbReference>
<dbReference type="InterPro" id="IPR013785">
    <property type="entry name" value="Aldolase_TIM"/>
</dbReference>
<evidence type="ECO:0000259" key="7">
    <source>
        <dbReference type="PROSITE" id="PS51379"/>
    </source>
</evidence>
<dbReference type="SFLD" id="SFLDS00029">
    <property type="entry name" value="Radical_SAM"/>
    <property type="match status" value="1"/>
</dbReference>